<keyword evidence="3" id="KW-1185">Reference proteome</keyword>
<sequence length="293" mass="30671">MLKSMAYNGLWLDRVPARQVWPHGNGISNAGRAAASTVDPSAVAVVVNASGANSASAATARRLILMIAPLQVKIPTDLRLAAGRHRNQRGKSLTCGMIGLMRTGGRILVVLAALAGLAACGTRPEVSPIPEPAGARPISLVTPAAQEPSCDTGLRFTTGFTDAAMGLRVMSVEVVNCGTQPVQLNGYPQVKLLDEQWRQLDVAIVEGSGGIASVGGFDDAPQPITVQPGERARSAFLWRNTHTSVDPPQVGSHVDIAAAPGGTWQSLLPVSPEKGIFIDLGSTGRMGVRAWHR</sequence>
<feature type="domain" description="DUF4232" evidence="1">
    <location>
        <begin position="153"/>
        <end position="291"/>
    </location>
</feature>
<protein>
    <submittedName>
        <fullName evidence="2">DUF4232 domain-containing protein</fullName>
    </submittedName>
</protein>
<dbReference type="EMBL" id="VSRL01000023">
    <property type="protein sequence ID" value="NKE56958.1"/>
    <property type="molecule type" value="Genomic_DNA"/>
</dbReference>
<dbReference type="InterPro" id="IPR025326">
    <property type="entry name" value="DUF4232"/>
</dbReference>
<gene>
    <name evidence="2" type="ORF">FXN61_08955</name>
</gene>
<dbReference type="Proteomes" id="UP001515943">
    <property type="component" value="Unassembled WGS sequence"/>
</dbReference>
<reference evidence="2 3" key="1">
    <citation type="submission" date="2019-08" db="EMBL/GenBank/DDBJ databases">
        <title>Lentzea from Indian Himalayas.</title>
        <authorList>
            <person name="Mandal S."/>
            <person name="Mallick Gupta A."/>
            <person name="Maiti P.K."/>
            <person name="Sarkar J."/>
            <person name="Mandal S."/>
        </authorList>
    </citation>
    <scope>NUCLEOTIDE SEQUENCE [LARGE SCALE GENOMIC DNA]</scope>
    <source>
        <strain evidence="2 3">PSKA42</strain>
    </source>
</reference>
<proteinExistence type="predicted"/>
<comment type="caution">
    <text evidence="2">The sequence shown here is derived from an EMBL/GenBank/DDBJ whole genome shotgun (WGS) entry which is preliminary data.</text>
</comment>
<evidence type="ECO:0000259" key="1">
    <source>
        <dbReference type="Pfam" id="PF14016"/>
    </source>
</evidence>
<organism evidence="2 3">
    <name type="scientific">Lentzea indica</name>
    <dbReference type="NCBI Taxonomy" id="2604800"/>
    <lineage>
        <taxon>Bacteria</taxon>
        <taxon>Bacillati</taxon>
        <taxon>Actinomycetota</taxon>
        <taxon>Actinomycetes</taxon>
        <taxon>Pseudonocardiales</taxon>
        <taxon>Pseudonocardiaceae</taxon>
        <taxon>Lentzea</taxon>
    </lineage>
</organism>
<accession>A0ABX1FDB8</accession>
<dbReference type="Pfam" id="PF14016">
    <property type="entry name" value="DUF4232"/>
    <property type="match status" value="1"/>
</dbReference>
<name>A0ABX1FDB8_9PSEU</name>
<evidence type="ECO:0000313" key="3">
    <source>
        <dbReference type="Proteomes" id="UP001515943"/>
    </source>
</evidence>
<evidence type="ECO:0000313" key="2">
    <source>
        <dbReference type="EMBL" id="NKE56958.1"/>
    </source>
</evidence>